<keyword evidence="3" id="KW-0732">Signal</keyword>
<dbReference type="SUPFAM" id="SSF56112">
    <property type="entry name" value="Protein kinase-like (PK-like)"/>
    <property type="match status" value="1"/>
</dbReference>
<keyword evidence="5" id="KW-0723">Serine/threonine-protein kinase</keyword>
<dbReference type="eggNOG" id="KOG3525">
    <property type="taxonomic scope" value="Eukaryota"/>
</dbReference>
<dbReference type="OMA" id="CHEDCIS"/>
<dbReference type="Pfam" id="PF00069">
    <property type="entry name" value="Pkinase"/>
    <property type="match status" value="1"/>
</dbReference>
<dbReference type="InterPro" id="IPR000719">
    <property type="entry name" value="Prot_kinase_dom"/>
</dbReference>
<gene>
    <name evidence="5" type="ORF">H696_02894</name>
</gene>
<dbReference type="GO" id="GO:0005524">
    <property type="term" value="F:ATP binding"/>
    <property type="evidence" value="ECO:0007669"/>
    <property type="project" value="InterPro"/>
</dbReference>
<dbReference type="PANTHER" id="PTHR45756">
    <property type="entry name" value="PALMITOYLTRANSFERASE"/>
    <property type="match status" value="1"/>
</dbReference>
<dbReference type="GeneID" id="20527619"/>
<dbReference type="PANTHER" id="PTHR45756:SF1">
    <property type="entry name" value="PROTEIN KINASE DOMAIN CONTAINING PROTEIN"/>
    <property type="match status" value="1"/>
</dbReference>
<accession>A0A058Z9H2</accession>
<dbReference type="Gene3D" id="1.10.510.10">
    <property type="entry name" value="Transferase(Phosphotransferase) domain 1"/>
    <property type="match status" value="1"/>
</dbReference>
<sequence length="1209" mass="128906">MLPARGLLLAAFLVAALAAAALAGEPGKLLWLGETVYGFQWQPDAGIFGCAPSYSALEVAGFSVCIPVVSGSTYMCPPLHVLDGEYCRPVAAIPPGYFADPAGNLAPCLEMEPDVPDFRYMDAECESHLDENNEFSLIFTRCPVGHVPRDGQCMFAYCQSVQDCHGRVAGCLSCPEGRLLTRQGFCIESGMCKKADRQYCLEFDINRLPYDDIPMGYACPEPGPGELMARRAIDPPASMASDIVTDNPHCLTAIGPFSFHCLTCRLGMSLVPTDDPTEAGGQPVGRCLERCPAGRFLNAQGICQACPSNCARCEEPTRCLQCLRSHFLMDGVCQGTQPDCPPGTAYELVPGRCTACGNPHCSECMDNFPDVCLACEPGHILAGGDCLPANGGCEPGFRLNEASPSMPAGTLCVACPIGCDTCQNSGSCVVCSRGFALSPASDNSNFMQCVHAGCPFGHFRLPDAPAGSPCLPCNSSCHGCNPDTGSCLSCKSSFLLAEVADGTSASGTPPPPATPHMDCLETCPPGTGPLMGRCRPCQDAGCGDCHLSSAFCMVCAAGFVHSPDRESCMTACPGGHFPETVALPSGSDLHYCSACPASCVSCSGPSFDQCTACQASRLFVASPSASSTAATTLSLDPPQDALSTTVTGHCAWECPGLGFFETGSLCLKCPDDCRECTWAGDGPTGQPTAAPLDSPPRLKCTRCAINFLHAGACVAACPMDTYSYNATCLPCHEDCISCDGPLRQDCRIYTDELSSSSSLIIALMVTIIILLIVAVVVGVAFAMLRWWRRQHLRQTEAHKLGMDGYSMADSGTSGSDSQLDQEMTVLNTDLELSLPGSVCLDFVDDIRIVDQFGRQVDLDQQEEEEEDPTVAAAAGDPLPEPVSLDPTSKKILDNLELSGIKPLGRGGQARIYSCHVLNEPINQRFNVDQAVVKIFNVPGPNAPAKAAIQARVQRNNEIAIMWALSDKPGIARMIGYCMTPPCLVMQYYTSDLRTLIRDSKTRLNEQLILSLSLQIVAGVHTIHAAGIAHCDLKPSNIFLGSTVGGDPSAIRAFIGDFGVARNINVPSALTIEDRAGVHGLSARYAAPELLIAHRKRIMVEEEARRPADIYALGMLLSELLTRRPSWKGVPPRALFERVLSGERPPLLPLQSDLELSSKLIGQLASVVDQAWDAWPDRRPSADQILNHLRMISRPEWMANLAGQMSGPGH</sequence>
<feature type="domain" description="Protein kinase" evidence="4">
    <location>
        <begin position="897"/>
        <end position="1190"/>
    </location>
</feature>
<keyword evidence="6" id="KW-1185">Reference proteome</keyword>
<evidence type="ECO:0000259" key="4">
    <source>
        <dbReference type="PROSITE" id="PS50011"/>
    </source>
</evidence>
<dbReference type="InterPro" id="IPR006212">
    <property type="entry name" value="Furin_repeat"/>
</dbReference>
<dbReference type="InterPro" id="IPR011009">
    <property type="entry name" value="Kinase-like_dom_sf"/>
</dbReference>
<name>A0A058Z9H2_FONAL</name>
<dbReference type="Proteomes" id="UP000030693">
    <property type="component" value="Unassembled WGS sequence"/>
</dbReference>
<dbReference type="RefSeq" id="XP_009495064.1">
    <property type="nucleotide sequence ID" value="XM_009496789.1"/>
</dbReference>
<evidence type="ECO:0000256" key="3">
    <source>
        <dbReference type="SAM" id="SignalP"/>
    </source>
</evidence>
<dbReference type="eggNOG" id="KOG0192">
    <property type="taxonomic scope" value="Eukaryota"/>
</dbReference>
<dbReference type="PROSITE" id="PS50011">
    <property type="entry name" value="PROTEIN_KINASE_DOM"/>
    <property type="match status" value="1"/>
</dbReference>
<dbReference type="SMART" id="SM00261">
    <property type="entry name" value="FU"/>
    <property type="match status" value="9"/>
</dbReference>
<dbReference type="SUPFAM" id="SSF57184">
    <property type="entry name" value="Growth factor receptor domain"/>
    <property type="match status" value="3"/>
</dbReference>
<feature type="compositionally biased region" description="Acidic residues" evidence="1">
    <location>
        <begin position="859"/>
        <end position="868"/>
    </location>
</feature>
<keyword evidence="2" id="KW-1133">Transmembrane helix</keyword>
<evidence type="ECO:0000313" key="5">
    <source>
        <dbReference type="EMBL" id="KCV70548.1"/>
    </source>
</evidence>
<feature type="transmembrane region" description="Helical" evidence="2">
    <location>
        <begin position="759"/>
        <end position="784"/>
    </location>
</feature>
<reference evidence="5" key="1">
    <citation type="submission" date="2013-04" db="EMBL/GenBank/DDBJ databases">
        <title>The Genome Sequence of Fonticula alba ATCC 38817.</title>
        <authorList>
            <consortium name="The Broad Institute Genomics Platform"/>
            <person name="Russ C."/>
            <person name="Cuomo C."/>
            <person name="Burger G."/>
            <person name="Gray M.W."/>
            <person name="Holland P.W.H."/>
            <person name="King N."/>
            <person name="Lang F.B.F."/>
            <person name="Roger A.J."/>
            <person name="Ruiz-Trillo I."/>
            <person name="Brown M."/>
            <person name="Walker B."/>
            <person name="Young S."/>
            <person name="Zeng Q."/>
            <person name="Gargeya S."/>
            <person name="Fitzgerald M."/>
            <person name="Haas B."/>
            <person name="Abouelleil A."/>
            <person name="Allen A.W."/>
            <person name="Alvarado L."/>
            <person name="Arachchi H.M."/>
            <person name="Berlin A.M."/>
            <person name="Chapman S.B."/>
            <person name="Gainer-Dewar J."/>
            <person name="Goldberg J."/>
            <person name="Griggs A."/>
            <person name="Gujja S."/>
            <person name="Hansen M."/>
            <person name="Howarth C."/>
            <person name="Imamovic A."/>
            <person name="Ireland A."/>
            <person name="Larimer J."/>
            <person name="McCowan C."/>
            <person name="Murphy C."/>
            <person name="Pearson M."/>
            <person name="Poon T.W."/>
            <person name="Priest M."/>
            <person name="Roberts A."/>
            <person name="Saif S."/>
            <person name="Shea T."/>
            <person name="Sisk P."/>
            <person name="Sykes S."/>
            <person name="Wortman J."/>
            <person name="Nusbaum C."/>
            <person name="Birren B."/>
        </authorList>
    </citation>
    <scope>NUCLEOTIDE SEQUENCE [LARGE SCALE GENOMIC DNA]</scope>
    <source>
        <strain evidence="5">ATCC 38817</strain>
    </source>
</reference>
<proteinExistence type="predicted"/>
<dbReference type="EMBL" id="KB932204">
    <property type="protein sequence ID" value="KCV70548.1"/>
    <property type="molecule type" value="Genomic_DNA"/>
</dbReference>
<dbReference type="InterPro" id="IPR000742">
    <property type="entry name" value="EGF"/>
</dbReference>
<protein>
    <submittedName>
        <fullName evidence="5">Serine/threonine protein kinase</fullName>
    </submittedName>
</protein>
<evidence type="ECO:0000256" key="2">
    <source>
        <dbReference type="SAM" id="Phobius"/>
    </source>
</evidence>
<dbReference type="SMART" id="SM00181">
    <property type="entry name" value="EGF"/>
    <property type="match status" value="5"/>
</dbReference>
<feature type="chain" id="PRO_5001571879" evidence="3">
    <location>
        <begin position="24"/>
        <end position="1209"/>
    </location>
</feature>
<keyword evidence="5" id="KW-0418">Kinase</keyword>
<dbReference type="SMART" id="SM00220">
    <property type="entry name" value="S_TKc"/>
    <property type="match status" value="1"/>
</dbReference>
<dbReference type="AlphaFoldDB" id="A0A058Z9H2"/>
<dbReference type="GO" id="GO:0004674">
    <property type="term" value="F:protein serine/threonine kinase activity"/>
    <property type="evidence" value="ECO:0007669"/>
    <property type="project" value="UniProtKB-KW"/>
</dbReference>
<dbReference type="OrthoDB" id="8693905at2759"/>
<organism evidence="5">
    <name type="scientific">Fonticula alba</name>
    <name type="common">Slime mold</name>
    <dbReference type="NCBI Taxonomy" id="691883"/>
    <lineage>
        <taxon>Eukaryota</taxon>
        <taxon>Rotosphaerida</taxon>
        <taxon>Fonticulaceae</taxon>
        <taxon>Fonticula</taxon>
    </lineage>
</organism>
<dbReference type="InterPro" id="IPR009030">
    <property type="entry name" value="Growth_fac_rcpt_cys_sf"/>
</dbReference>
<keyword evidence="5" id="KW-0808">Transferase</keyword>
<feature type="signal peptide" evidence="3">
    <location>
        <begin position="1"/>
        <end position="23"/>
    </location>
</feature>
<dbReference type="PROSITE" id="PS00108">
    <property type="entry name" value="PROTEIN_KINASE_ST"/>
    <property type="match status" value="1"/>
</dbReference>
<dbReference type="InterPro" id="IPR053215">
    <property type="entry name" value="TKL_Ser/Thr_kinase"/>
</dbReference>
<keyword evidence="2" id="KW-0812">Transmembrane</keyword>
<feature type="region of interest" description="Disordered" evidence="1">
    <location>
        <begin position="858"/>
        <end position="881"/>
    </location>
</feature>
<dbReference type="InterPro" id="IPR008271">
    <property type="entry name" value="Ser/Thr_kinase_AS"/>
</dbReference>
<evidence type="ECO:0000313" key="6">
    <source>
        <dbReference type="Proteomes" id="UP000030693"/>
    </source>
</evidence>
<keyword evidence="2" id="KW-0472">Membrane</keyword>
<dbReference type="Gene3D" id="2.10.220.10">
    <property type="entry name" value="Hormone Receptor, Insulin-like Growth Factor Receptor 1, Chain A, domain 2"/>
    <property type="match status" value="5"/>
</dbReference>
<evidence type="ECO:0000256" key="1">
    <source>
        <dbReference type="SAM" id="MobiDB-lite"/>
    </source>
</evidence>